<name>A0A1Y1S8A3_9MICR</name>
<evidence type="ECO:0000256" key="1">
    <source>
        <dbReference type="ARBA" id="ARBA00022980"/>
    </source>
</evidence>
<evidence type="ECO:0000313" key="4">
    <source>
        <dbReference type="EMBL" id="ORD94681.1"/>
    </source>
</evidence>
<evidence type="ECO:0000259" key="3">
    <source>
        <dbReference type="SMART" id="SM01377"/>
    </source>
</evidence>
<dbReference type="Gene3D" id="4.10.1060.50">
    <property type="match status" value="1"/>
</dbReference>
<organism evidence="4 5">
    <name type="scientific">Enterospora canceri</name>
    <dbReference type="NCBI Taxonomy" id="1081671"/>
    <lineage>
        <taxon>Eukaryota</taxon>
        <taxon>Fungi</taxon>
        <taxon>Fungi incertae sedis</taxon>
        <taxon>Microsporidia</taxon>
        <taxon>Enterocytozoonidae</taxon>
        <taxon>Enterospora</taxon>
    </lineage>
</organism>
<dbReference type="InterPro" id="IPR001975">
    <property type="entry name" value="Ribosomal_eL40_dom"/>
</dbReference>
<keyword evidence="5" id="KW-1185">Reference proteome</keyword>
<dbReference type="Pfam" id="PF01020">
    <property type="entry name" value="Ribosomal_L40e"/>
    <property type="match status" value="1"/>
</dbReference>
<dbReference type="AlphaFoldDB" id="A0A1Y1S8A3"/>
<protein>
    <submittedName>
        <fullName evidence="4">RL402</fullName>
    </submittedName>
</protein>
<dbReference type="OrthoDB" id="428577at2759"/>
<sequence length="119" mass="13399">MEIFVKTHRNTIAKQISKDATVQQLNDELEQAYGVHISSRFSRCMKVGDTFRNGEVVFGAPMLLGGGNMTEGNKLISLESHLIQICRICYARNSLKATRCRKASCGHSNKLRPKKMKKK</sequence>
<dbReference type="GO" id="GO:0005840">
    <property type="term" value="C:ribosome"/>
    <property type="evidence" value="ECO:0007669"/>
    <property type="project" value="UniProtKB-KW"/>
</dbReference>
<dbReference type="Proteomes" id="UP000192639">
    <property type="component" value="Unassembled WGS sequence"/>
</dbReference>
<dbReference type="VEuPathDB" id="MicrosporidiaDB:ECANGB1_234"/>
<dbReference type="InterPro" id="IPR011332">
    <property type="entry name" value="Ribosomal_zn-bd"/>
</dbReference>
<dbReference type="EMBL" id="LWDP01000012">
    <property type="protein sequence ID" value="ORD94681.1"/>
    <property type="molecule type" value="Genomic_DNA"/>
</dbReference>
<dbReference type="InterPro" id="IPR038587">
    <property type="entry name" value="Ribosomal_eL40_sf"/>
</dbReference>
<keyword evidence="2" id="KW-0687">Ribonucleoprotein</keyword>
<dbReference type="SUPFAM" id="SSF57829">
    <property type="entry name" value="Zn-binding ribosomal proteins"/>
    <property type="match status" value="1"/>
</dbReference>
<proteinExistence type="predicted"/>
<dbReference type="SMART" id="SM01377">
    <property type="entry name" value="Ribosomal_L40e"/>
    <property type="match status" value="1"/>
</dbReference>
<evidence type="ECO:0000256" key="2">
    <source>
        <dbReference type="ARBA" id="ARBA00023274"/>
    </source>
</evidence>
<feature type="domain" description="Large ribosomal subunit protein eL40" evidence="3">
    <location>
        <begin position="69"/>
        <end position="118"/>
    </location>
</feature>
<dbReference type="GO" id="GO:0003735">
    <property type="term" value="F:structural constituent of ribosome"/>
    <property type="evidence" value="ECO:0007669"/>
    <property type="project" value="InterPro"/>
</dbReference>
<dbReference type="GO" id="GO:0006412">
    <property type="term" value="P:translation"/>
    <property type="evidence" value="ECO:0007669"/>
    <property type="project" value="InterPro"/>
</dbReference>
<gene>
    <name evidence="4" type="primary">RL402</name>
    <name evidence="4" type="ORF">ECANGB1_234</name>
</gene>
<dbReference type="GO" id="GO:1990904">
    <property type="term" value="C:ribonucleoprotein complex"/>
    <property type="evidence" value="ECO:0007669"/>
    <property type="project" value="UniProtKB-KW"/>
</dbReference>
<keyword evidence="1" id="KW-0689">Ribosomal protein</keyword>
<reference evidence="4 5" key="1">
    <citation type="journal article" date="2017" name="Environ. Microbiol.">
        <title>Decay of the glycolytic pathway and adaptation to intranuclear parasitism within Enterocytozoonidae microsporidia.</title>
        <authorList>
            <person name="Wiredu Boakye D."/>
            <person name="Jaroenlak P."/>
            <person name="Prachumwat A."/>
            <person name="Williams T.A."/>
            <person name="Bateman K.S."/>
            <person name="Itsathitphaisarn O."/>
            <person name="Sritunyalucksana K."/>
            <person name="Paszkiewicz K.H."/>
            <person name="Moore K.A."/>
            <person name="Stentiford G.D."/>
            <person name="Williams B.A."/>
        </authorList>
    </citation>
    <scope>NUCLEOTIDE SEQUENCE [LARGE SCALE GENOMIC DNA]</scope>
    <source>
        <strain evidence="4 5">GB1</strain>
    </source>
</reference>
<comment type="caution">
    <text evidence="4">The sequence shown here is derived from an EMBL/GenBank/DDBJ whole genome shotgun (WGS) entry which is preliminary data.</text>
</comment>
<evidence type="ECO:0000313" key="5">
    <source>
        <dbReference type="Proteomes" id="UP000192639"/>
    </source>
</evidence>
<accession>A0A1Y1S8A3</accession>